<sequence length="53" mass="5582">MLRSILVGLKIPNAENCTFTAISQYGSVKEIYLLRQAGGAGDAGEAGGEKRLN</sequence>
<name>A0A2K8T2F8_9NOSO</name>
<dbReference type="AlphaFoldDB" id="A0A2K8T2F8"/>
<evidence type="ECO:0000313" key="2">
    <source>
        <dbReference type="Proteomes" id="UP000232003"/>
    </source>
</evidence>
<gene>
    <name evidence="1" type="ORF">COO91_07876</name>
</gene>
<dbReference type="KEGG" id="nfl:COO91_07876"/>
<dbReference type="Proteomes" id="UP000232003">
    <property type="component" value="Chromosome"/>
</dbReference>
<keyword evidence="2" id="KW-1185">Reference proteome</keyword>
<protein>
    <submittedName>
        <fullName evidence="1">Uncharacterized protein</fullName>
    </submittedName>
</protein>
<evidence type="ECO:0000313" key="1">
    <source>
        <dbReference type="EMBL" id="AUB41803.1"/>
    </source>
</evidence>
<dbReference type="EMBL" id="CP024785">
    <property type="protein sequence ID" value="AUB41803.1"/>
    <property type="molecule type" value="Genomic_DNA"/>
</dbReference>
<reference evidence="1 2" key="1">
    <citation type="submission" date="2017-11" db="EMBL/GenBank/DDBJ databases">
        <title>Complete genome of a free-living desiccation-tolerant cyanobacterium and its photosynthetic adaptation to extreme terrestrial habitat.</title>
        <authorList>
            <person name="Shang J."/>
        </authorList>
    </citation>
    <scope>NUCLEOTIDE SEQUENCE [LARGE SCALE GENOMIC DNA]</scope>
    <source>
        <strain evidence="1 2">CCNUN1</strain>
    </source>
</reference>
<proteinExistence type="predicted"/>
<dbReference type="RefSeq" id="WP_157816722.1">
    <property type="nucleotide sequence ID" value="NZ_CAWNNC010000001.1"/>
</dbReference>
<organism evidence="1 2">
    <name type="scientific">Nostoc flagelliforme CCNUN1</name>
    <dbReference type="NCBI Taxonomy" id="2038116"/>
    <lineage>
        <taxon>Bacteria</taxon>
        <taxon>Bacillati</taxon>
        <taxon>Cyanobacteriota</taxon>
        <taxon>Cyanophyceae</taxon>
        <taxon>Nostocales</taxon>
        <taxon>Nostocaceae</taxon>
        <taxon>Nostoc</taxon>
    </lineage>
</organism>
<accession>A0A2K8T2F8</accession>